<evidence type="ECO:0000256" key="4">
    <source>
        <dbReference type="ARBA" id="ARBA00022475"/>
    </source>
</evidence>
<keyword evidence="7 8" id="KW-0472">Membrane</keyword>
<comment type="similarity">
    <text evidence="2">Belongs to the autoinducer-2 exporter (AI-2E) (TC 2.A.86) family.</text>
</comment>
<feature type="transmembrane region" description="Helical" evidence="8">
    <location>
        <begin position="339"/>
        <end position="365"/>
    </location>
</feature>
<comment type="caution">
    <text evidence="9">The sequence shown here is derived from an EMBL/GenBank/DDBJ whole genome shotgun (WGS) entry which is preliminary data.</text>
</comment>
<feature type="transmembrane region" description="Helical" evidence="8">
    <location>
        <begin position="28"/>
        <end position="49"/>
    </location>
</feature>
<dbReference type="PANTHER" id="PTHR21716:SF53">
    <property type="entry name" value="PERMEASE PERM-RELATED"/>
    <property type="match status" value="1"/>
</dbReference>
<dbReference type="Pfam" id="PF01594">
    <property type="entry name" value="AI-2E_transport"/>
    <property type="match status" value="1"/>
</dbReference>
<sequence>MLKSPLLVIIKLYIIVKKRGHDVSKKSLQFWLIQILLIVTIVFVSTKISFLFQPITIFFTTLFFPILITLFLYFLLNPIVNFLQRYKVPRIVAILIIYLLIVGLLVLAIVNLVPTISKQFTALANELPTYATQAFQYFENLSRSPELRTFMNEQAELLDTAQQKLVDFANNLPTIITGSFQNLLGLVANIAIILVTVPLLLFYMFKDGHRFPIAVSKFLPAEYRKEALTILKETGSTLAAYIQGQVTVGLFVGLLSFIGYLVIDLRFALVLAITVSVTNIIPYVGPLIGGAPAVIVGLFDSPGKALLVLLILVIAQQVEGNILSPLILGKTLDTHPATIVILLLAAGNIAGVLGMILAVPTYAVIKTIVINLVKFLKARKEAKLRAEPEVVT</sequence>
<organism evidence="9 10">
    <name type="scientific">Rossellomorea vietnamensis</name>
    <dbReference type="NCBI Taxonomy" id="218284"/>
    <lineage>
        <taxon>Bacteria</taxon>
        <taxon>Bacillati</taxon>
        <taxon>Bacillota</taxon>
        <taxon>Bacilli</taxon>
        <taxon>Bacillales</taxon>
        <taxon>Bacillaceae</taxon>
        <taxon>Rossellomorea</taxon>
    </lineage>
</organism>
<feature type="transmembrane region" description="Helical" evidence="8">
    <location>
        <begin position="306"/>
        <end position="327"/>
    </location>
</feature>
<gene>
    <name evidence="9" type="ORF">FZC78_11820</name>
</gene>
<evidence type="ECO:0000313" key="9">
    <source>
        <dbReference type="EMBL" id="TYS16670.1"/>
    </source>
</evidence>
<dbReference type="InterPro" id="IPR002549">
    <property type="entry name" value="AI-2E-like"/>
</dbReference>
<comment type="subcellular location">
    <subcellularLocation>
        <location evidence="1">Cell membrane</location>
        <topology evidence="1">Multi-pass membrane protein</topology>
    </subcellularLocation>
</comment>
<dbReference type="Proteomes" id="UP000322267">
    <property type="component" value="Unassembled WGS sequence"/>
</dbReference>
<evidence type="ECO:0000313" key="10">
    <source>
        <dbReference type="Proteomes" id="UP000322267"/>
    </source>
</evidence>
<protein>
    <submittedName>
        <fullName evidence="9">AI-2E family transporter</fullName>
    </submittedName>
</protein>
<proteinExistence type="inferred from homology"/>
<evidence type="ECO:0000256" key="8">
    <source>
        <dbReference type="SAM" id="Phobius"/>
    </source>
</evidence>
<evidence type="ECO:0000256" key="7">
    <source>
        <dbReference type="ARBA" id="ARBA00023136"/>
    </source>
</evidence>
<keyword evidence="5 8" id="KW-0812">Transmembrane</keyword>
<feature type="transmembrane region" description="Helical" evidence="8">
    <location>
        <begin position="183"/>
        <end position="205"/>
    </location>
</feature>
<name>A0A5D4NS03_9BACI</name>
<evidence type="ECO:0000256" key="1">
    <source>
        <dbReference type="ARBA" id="ARBA00004651"/>
    </source>
</evidence>
<dbReference type="PANTHER" id="PTHR21716">
    <property type="entry name" value="TRANSMEMBRANE PROTEIN"/>
    <property type="match status" value="1"/>
</dbReference>
<feature type="transmembrane region" description="Helical" evidence="8">
    <location>
        <begin position="55"/>
        <end position="76"/>
    </location>
</feature>
<reference evidence="9 10" key="1">
    <citation type="submission" date="2019-08" db="EMBL/GenBank/DDBJ databases">
        <title>Bacillus genomes from the desert of Cuatro Cienegas, Coahuila.</title>
        <authorList>
            <person name="Olmedo-Alvarez G."/>
        </authorList>
    </citation>
    <scope>NUCLEOTIDE SEQUENCE [LARGE SCALE GENOMIC DNA]</scope>
    <source>
        <strain evidence="9 10">CH34_1T</strain>
    </source>
</reference>
<dbReference type="AlphaFoldDB" id="A0A5D4NS03"/>
<dbReference type="GO" id="GO:0005886">
    <property type="term" value="C:plasma membrane"/>
    <property type="evidence" value="ECO:0007669"/>
    <property type="project" value="UniProtKB-SubCell"/>
</dbReference>
<evidence type="ECO:0000256" key="5">
    <source>
        <dbReference type="ARBA" id="ARBA00022692"/>
    </source>
</evidence>
<dbReference type="GO" id="GO:0055085">
    <property type="term" value="P:transmembrane transport"/>
    <property type="evidence" value="ECO:0007669"/>
    <property type="project" value="TreeGrafter"/>
</dbReference>
<accession>A0A5D4NS03</accession>
<feature type="transmembrane region" description="Helical" evidence="8">
    <location>
        <begin position="269"/>
        <end position="299"/>
    </location>
</feature>
<feature type="transmembrane region" description="Helical" evidence="8">
    <location>
        <begin position="88"/>
        <end position="110"/>
    </location>
</feature>
<feature type="transmembrane region" description="Helical" evidence="8">
    <location>
        <begin position="238"/>
        <end position="263"/>
    </location>
</feature>
<evidence type="ECO:0000256" key="6">
    <source>
        <dbReference type="ARBA" id="ARBA00022989"/>
    </source>
</evidence>
<evidence type="ECO:0000256" key="3">
    <source>
        <dbReference type="ARBA" id="ARBA00022448"/>
    </source>
</evidence>
<keyword evidence="6 8" id="KW-1133">Transmembrane helix</keyword>
<dbReference type="EMBL" id="VTEI01000005">
    <property type="protein sequence ID" value="TYS16670.1"/>
    <property type="molecule type" value="Genomic_DNA"/>
</dbReference>
<keyword evidence="4" id="KW-1003">Cell membrane</keyword>
<dbReference type="OrthoDB" id="9793390at2"/>
<keyword evidence="3" id="KW-0813">Transport</keyword>
<evidence type="ECO:0000256" key="2">
    <source>
        <dbReference type="ARBA" id="ARBA00009773"/>
    </source>
</evidence>